<dbReference type="EMBL" id="JAZHXJ010003153">
    <property type="protein sequence ID" value="KAL1835432.1"/>
    <property type="molecule type" value="Genomic_DNA"/>
</dbReference>
<evidence type="ECO:0000313" key="2">
    <source>
        <dbReference type="EMBL" id="KAL1835432.1"/>
    </source>
</evidence>
<accession>A0ABR3V135</accession>
<name>A0ABR3V135_9PEZI</name>
<protein>
    <submittedName>
        <fullName evidence="2">Uncharacterized protein</fullName>
    </submittedName>
</protein>
<organism evidence="2 3">
    <name type="scientific">Phialemonium thermophilum</name>
    <dbReference type="NCBI Taxonomy" id="223376"/>
    <lineage>
        <taxon>Eukaryota</taxon>
        <taxon>Fungi</taxon>
        <taxon>Dikarya</taxon>
        <taxon>Ascomycota</taxon>
        <taxon>Pezizomycotina</taxon>
        <taxon>Sordariomycetes</taxon>
        <taxon>Sordariomycetidae</taxon>
        <taxon>Cephalothecales</taxon>
        <taxon>Cephalothecaceae</taxon>
        <taxon>Phialemonium</taxon>
    </lineage>
</organism>
<reference evidence="2 3" key="1">
    <citation type="journal article" date="2024" name="Commun. Biol.">
        <title>Comparative genomic analysis of thermophilic fungi reveals convergent evolutionary adaptations and gene losses.</title>
        <authorList>
            <person name="Steindorff A.S."/>
            <person name="Aguilar-Pontes M.V."/>
            <person name="Robinson A.J."/>
            <person name="Andreopoulos B."/>
            <person name="LaButti K."/>
            <person name="Kuo A."/>
            <person name="Mondo S."/>
            <person name="Riley R."/>
            <person name="Otillar R."/>
            <person name="Haridas S."/>
            <person name="Lipzen A."/>
            <person name="Grimwood J."/>
            <person name="Schmutz J."/>
            <person name="Clum A."/>
            <person name="Reid I.D."/>
            <person name="Moisan M.C."/>
            <person name="Butler G."/>
            <person name="Nguyen T.T.M."/>
            <person name="Dewar K."/>
            <person name="Conant G."/>
            <person name="Drula E."/>
            <person name="Henrissat B."/>
            <person name="Hansel C."/>
            <person name="Singer S."/>
            <person name="Hutchinson M.I."/>
            <person name="de Vries R.P."/>
            <person name="Natvig D.O."/>
            <person name="Powell A.J."/>
            <person name="Tsang A."/>
            <person name="Grigoriev I.V."/>
        </authorList>
    </citation>
    <scope>NUCLEOTIDE SEQUENCE [LARGE SCALE GENOMIC DNA]</scope>
    <source>
        <strain evidence="2 3">ATCC 24622</strain>
    </source>
</reference>
<feature type="region of interest" description="Disordered" evidence="1">
    <location>
        <begin position="309"/>
        <end position="343"/>
    </location>
</feature>
<dbReference type="Proteomes" id="UP001586593">
    <property type="component" value="Unassembled WGS sequence"/>
</dbReference>
<comment type="caution">
    <text evidence="2">The sequence shown here is derived from an EMBL/GenBank/DDBJ whole genome shotgun (WGS) entry which is preliminary data.</text>
</comment>
<proteinExistence type="predicted"/>
<feature type="compositionally biased region" description="Basic residues" evidence="1">
    <location>
        <begin position="331"/>
        <end position="343"/>
    </location>
</feature>
<keyword evidence="3" id="KW-1185">Reference proteome</keyword>
<sequence length="343" mass="36236">MSLATTTKRRPRGYSGVRALISQPTMPQVLHQLVELEALADGRLLLGQGRVLLHGLGPAVLDGLAEQLGEVVDVLGAHQVGLVALGLQPVLGRVGGGDGHQVHGADLGGAADGVEDPVALLVLALGVDLDLDDVARGVGDDDAQRVGHAGAGLGADDADLHLGHAQPPGAQAEAVQEPLQRLLHLLGPQLEHGREVEEQVVEVRVVVADDLQRVEDVVDHPVRLRDQVLGRGDLVAQAARADHRAREVALVRLHPLAHGLVHVDVLVLGEDGLDLELAQPAQLQLERQRRLDVADAVVLGVLGPAERAARDAPAARRGTARRAARSPAASRGRRGSRRRGWRR</sequence>
<evidence type="ECO:0000313" key="3">
    <source>
        <dbReference type="Proteomes" id="UP001586593"/>
    </source>
</evidence>
<evidence type="ECO:0000256" key="1">
    <source>
        <dbReference type="SAM" id="MobiDB-lite"/>
    </source>
</evidence>
<gene>
    <name evidence="2" type="ORF">VTK73DRAFT_5655</name>
</gene>